<organism evidence="8 9">
    <name type="scientific">Anopheles albimanus</name>
    <name type="common">New world malaria mosquito</name>
    <dbReference type="NCBI Taxonomy" id="7167"/>
    <lineage>
        <taxon>Eukaryota</taxon>
        <taxon>Metazoa</taxon>
        <taxon>Ecdysozoa</taxon>
        <taxon>Arthropoda</taxon>
        <taxon>Hexapoda</taxon>
        <taxon>Insecta</taxon>
        <taxon>Pterygota</taxon>
        <taxon>Neoptera</taxon>
        <taxon>Endopterygota</taxon>
        <taxon>Diptera</taxon>
        <taxon>Nematocera</taxon>
        <taxon>Culicoidea</taxon>
        <taxon>Culicidae</taxon>
        <taxon>Anophelinae</taxon>
        <taxon>Anopheles</taxon>
    </lineage>
</organism>
<evidence type="ECO:0000256" key="1">
    <source>
        <dbReference type="ARBA" id="ARBA00022729"/>
    </source>
</evidence>
<proteinExistence type="predicted"/>
<protein>
    <recommendedName>
        <fullName evidence="10">Alpha-2-macroglobulin bait region domain-containing protein</fullName>
    </recommendedName>
</protein>
<name>A0A8W7JU53_ANOAL</name>
<dbReference type="InterPro" id="IPR009048">
    <property type="entry name" value="A-macroglobulin_rcpt-bd"/>
</dbReference>
<dbReference type="Gene3D" id="2.60.40.690">
    <property type="entry name" value="Alpha-macroglobulin, receptor-binding domain"/>
    <property type="match status" value="1"/>
</dbReference>
<dbReference type="InterPro" id="IPR011625">
    <property type="entry name" value="A2M_N_BRD"/>
</dbReference>
<feature type="domain" description="Alpha-2-macroglobulin" evidence="6">
    <location>
        <begin position="682"/>
        <end position="773"/>
    </location>
</feature>
<evidence type="ECO:0008006" key="10">
    <source>
        <dbReference type="Google" id="ProtNLM"/>
    </source>
</evidence>
<keyword evidence="3" id="KW-1015">Disulfide bond</keyword>
<keyword evidence="2" id="KW-0882">Thioester bond</keyword>
<keyword evidence="9" id="KW-1185">Reference proteome</keyword>
<dbReference type="GO" id="GO:0005576">
    <property type="term" value="C:extracellular region"/>
    <property type="evidence" value="ECO:0007669"/>
    <property type="project" value="InterPro"/>
</dbReference>
<dbReference type="Gene3D" id="2.60.120.1540">
    <property type="match status" value="1"/>
</dbReference>
<feature type="domain" description="Alpha-2-macroglobulin bait region" evidence="5">
    <location>
        <begin position="441"/>
        <end position="605"/>
    </location>
</feature>
<dbReference type="Pfam" id="PF07703">
    <property type="entry name" value="A2M_BRD"/>
    <property type="match status" value="1"/>
</dbReference>
<reference evidence="8 9" key="1">
    <citation type="journal article" date="2017" name="G3 (Bethesda)">
        <title>The Physical Genome Mapping of Anopheles albimanus Corrected Scaffold Misassemblies and Identified Interarm Rearrangements in Genus Anopheles.</title>
        <authorList>
            <person name="Artemov G.N."/>
            <person name="Peery A.N."/>
            <person name="Jiang X."/>
            <person name="Tu Z."/>
            <person name="Stegniy V.N."/>
            <person name="Sharakhova M.V."/>
            <person name="Sharakhov I.V."/>
        </authorList>
    </citation>
    <scope>NUCLEOTIDE SEQUENCE [LARGE SCALE GENOMIC DNA]</scope>
    <source>
        <strain evidence="8 9">ALBI9_A</strain>
    </source>
</reference>
<dbReference type="PANTHER" id="PTHR11412">
    <property type="entry name" value="MACROGLOBULIN / COMPLEMENT"/>
    <property type="match status" value="1"/>
</dbReference>
<dbReference type="SMART" id="SM01359">
    <property type="entry name" value="A2M_N_2"/>
    <property type="match status" value="1"/>
</dbReference>
<evidence type="ECO:0000256" key="3">
    <source>
        <dbReference type="ARBA" id="ARBA00023157"/>
    </source>
</evidence>
<dbReference type="SMART" id="SM01361">
    <property type="entry name" value="A2M_recep"/>
    <property type="match status" value="1"/>
</dbReference>
<evidence type="ECO:0000259" key="6">
    <source>
        <dbReference type="SMART" id="SM01360"/>
    </source>
</evidence>
<dbReference type="InterPro" id="IPR050473">
    <property type="entry name" value="A2M/Complement_sys"/>
</dbReference>
<evidence type="ECO:0000256" key="2">
    <source>
        <dbReference type="ARBA" id="ARBA00022966"/>
    </source>
</evidence>
<dbReference type="EnsemblMetazoa" id="AALB007600-RA">
    <property type="protein sequence ID" value="AALB007600-PA"/>
    <property type="gene ID" value="AALB007600"/>
</dbReference>
<dbReference type="Pfam" id="PF01835">
    <property type="entry name" value="MG2"/>
    <property type="match status" value="1"/>
</dbReference>
<evidence type="ECO:0000259" key="7">
    <source>
        <dbReference type="SMART" id="SM01361"/>
    </source>
</evidence>
<dbReference type="Gene3D" id="2.60.40.2950">
    <property type="match status" value="1"/>
</dbReference>
<dbReference type="Pfam" id="PF00207">
    <property type="entry name" value="A2M"/>
    <property type="match status" value="1"/>
</dbReference>
<dbReference type="PANTHER" id="PTHR11412:SF136">
    <property type="entry name" value="CD109 ANTIGEN"/>
    <property type="match status" value="1"/>
</dbReference>
<evidence type="ECO:0000256" key="4">
    <source>
        <dbReference type="SAM" id="SignalP"/>
    </source>
</evidence>
<dbReference type="InterPro" id="IPR001599">
    <property type="entry name" value="Macroglobln_a2"/>
</dbReference>
<feature type="chain" id="PRO_5036444672" description="Alpha-2-macroglobulin bait region domain-containing protein" evidence="4">
    <location>
        <begin position="22"/>
        <end position="1089"/>
    </location>
</feature>
<dbReference type="Gene3D" id="6.20.50.160">
    <property type="match status" value="1"/>
</dbReference>
<dbReference type="Gene3D" id="2.60.40.10">
    <property type="entry name" value="Immunoglobulins"/>
    <property type="match status" value="2"/>
</dbReference>
<feature type="signal peptide" evidence="4">
    <location>
        <begin position="1"/>
        <end position="21"/>
    </location>
</feature>
<evidence type="ECO:0000313" key="9">
    <source>
        <dbReference type="Proteomes" id="UP000069272"/>
    </source>
</evidence>
<dbReference type="SMART" id="SM01360">
    <property type="entry name" value="A2M"/>
    <property type="match status" value="1"/>
</dbReference>
<dbReference type="AlphaFoldDB" id="A0A8W7JU53"/>
<reference evidence="8" key="2">
    <citation type="submission" date="2022-08" db="UniProtKB">
        <authorList>
            <consortium name="EnsemblMetazoa"/>
        </authorList>
    </citation>
    <scope>IDENTIFICATION</scope>
    <source>
        <strain evidence="8">STECLA/ALBI9_A</strain>
    </source>
</reference>
<feature type="domain" description="Alpha-macroglobulin receptor-binding" evidence="7">
    <location>
        <begin position="997"/>
        <end position="1086"/>
    </location>
</feature>
<evidence type="ECO:0000313" key="8">
    <source>
        <dbReference type="EnsemblMetazoa" id="AALB007600-PA"/>
    </source>
</evidence>
<keyword evidence="1 4" id="KW-0732">Signal</keyword>
<dbReference type="Proteomes" id="UP000069272">
    <property type="component" value="Chromosome 3R"/>
</dbReference>
<dbReference type="InterPro" id="IPR036595">
    <property type="entry name" value="A-macroglobulin_rcpt-bd_sf"/>
</dbReference>
<evidence type="ECO:0000259" key="5">
    <source>
        <dbReference type="SMART" id="SM01359"/>
    </source>
</evidence>
<dbReference type="Gene3D" id="2.20.130.20">
    <property type="match status" value="1"/>
</dbReference>
<dbReference type="Gene3D" id="2.60.40.1940">
    <property type="match status" value="1"/>
</dbReference>
<sequence>MKFVMKVTIIIILMCINPGAAILVVGPRIIRRNQDYNVVISNILGESHNDCLLNVSIEQLGFPSRSVIAPMQTVKVMAYANKMVTFKIPSNITNGNYNIVIEGKQPSTSSNDNIFKEEQLFYIDSLENPVAFIQLNKPVVTPGESLKFRVIILKIDLKLVMAFKTSVSVYVFDPNHEVIRHWSNVSLYNGVYENQITIPTIPVLGTYKVGVMHNDIYMESKTFEVKNYNMYSIELNIYPTVVPFRRHQELNLTIDVKNNLGKPVRGNLTIFPVRTTFEEYLTTKTYTRDVHGIQQILIPFKHMLKIGRGVVILNITFTEHLTNRIISKEQDIKVYGPKYKVKLHNKTLKYFPGSSVITIMTVFYQNDEPAKNITLLVEVKGSNKLYRQKCTSNMNGQITFAMQTNKSMELYQLKVYQGIYQLLSVPILEVDSDKVLPDKHIKVELLTRVKFNRMLRLLVTCSDNMTILLYYVVSNGILVEFGFFKPDQSNRYPFKIMMSDELIPRAKITVFTVVRDTLIHGDVELSINEFGNPVKTDNIRLKKESHPFKLLIYSNFQIILQLEIKIEENIGEDGVDPGDEIELGIRGRPGAFVALTAYDQRLLQYSEDHDILFTDIWKMVDTPYDRQSLFPYRFINDLGIFVTDDTIKITDLDYDEYDARGIYPNSPRFGMPGPYRTDFWESWLWQNVTIPPSGRFELVVTVPHSTTSWYITGISVDPKYGMGVVKKPITFSTVKIFFILDHLPPFITRGETLSLHFTLFSSIDEEFQANVTMFSAMNQIQFINCPAGDVKETKIVSVPPHSDAPVSFLVKAMKLGELEIRVNASIMQGVISDSFKKIIMVHPEDMKVLLTELIHFDRDTPSNQSFNIVLLIDRKAENDSIPVDLIVYPDQQSFKVQQNNYNVSIHHDSFVQSMHVNSSFNENITIKYIPGYARILPVTVTASGSGVIQINWQYRLNLIHYMSSFDLQITKLPTPSNWMKELHICFRFIPEDRYVYSNRALVEVSIPIGYAMDSHNVVEKTTINPISKIEILHGGTTLLVNYNHIGNETNCFSVFAYTRYKMRVRHPSYVKVQDTYRTELNALKMYDFH</sequence>
<dbReference type="SUPFAM" id="SSF49410">
    <property type="entry name" value="Alpha-macroglobulin receptor domain"/>
    <property type="match status" value="1"/>
</dbReference>
<accession>A0A8W7JU53</accession>
<dbReference type="InterPro" id="IPR002890">
    <property type="entry name" value="MG2"/>
</dbReference>
<dbReference type="InterPro" id="IPR013783">
    <property type="entry name" value="Ig-like_fold"/>
</dbReference>
<dbReference type="GO" id="GO:0004866">
    <property type="term" value="F:endopeptidase inhibitor activity"/>
    <property type="evidence" value="ECO:0007669"/>
    <property type="project" value="InterPro"/>
</dbReference>
<dbReference type="Gene3D" id="2.60.40.1930">
    <property type="match status" value="2"/>
</dbReference>
<dbReference type="Pfam" id="PF07677">
    <property type="entry name" value="A2M_recep"/>
    <property type="match status" value="1"/>
</dbReference>